<dbReference type="Proteomes" id="UP000479000">
    <property type="component" value="Unassembled WGS sequence"/>
</dbReference>
<protein>
    <submittedName>
        <fullName evidence="2">Uncharacterized protein</fullName>
    </submittedName>
</protein>
<feature type="region of interest" description="Disordered" evidence="1">
    <location>
        <begin position="1"/>
        <end position="33"/>
    </location>
</feature>
<accession>A0A6H5G6R2</accession>
<feature type="non-terminal residue" evidence="2">
    <location>
        <position position="54"/>
    </location>
</feature>
<proteinExistence type="predicted"/>
<organism evidence="2 3">
    <name type="scientific">Nesidiocoris tenuis</name>
    <dbReference type="NCBI Taxonomy" id="355587"/>
    <lineage>
        <taxon>Eukaryota</taxon>
        <taxon>Metazoa</taxon>
        <taxon>Ecdysozoa</taxon>
        <taxon>Arthropoda</taxon>
        <taxon>Hexapoda</taxon>
        <taxon>Insecta</taxon>
        <taxon>Pterygota</taxon>
        <taxon>Neoptera</taxon>
        <taxon>Paraneoptera</taxon>
        <taxon>Hemiptera</taxon>
        <taxon>Heteroptera</taxon>
        <taxon>Panheteroptera</taxon>
        <taxon>Cimicomorpha</taxon>
        <taxon>Miridae</taxon>
        <taxon>Dicyphina</taxon>
        <taxon>Nesidiocoris</taxon>
    </lineage>
</organism>
<gene>
    <name evidence="2" type="ORF">NTEN_LOCUS4339</name>
</gene>
<feature type="compositionally biased region" description="Basic residues" evidence="1">
    <location>
        <begin position="1"/>
        <end position="15"/>
    </location>
</feature>
<evidence type="ECO:0000256" key="1">
    <source>
        <dbReference type="SAM" id="MobiDB-lite"/>
    </source>
</evidence>
<dbReference type="AlphaFoldDB" id="A0A6H5G6R2"/>
<name>A0A6H5G6R2_9HEMI</name>
<evidence type="ECO:0000313" key="3">
    <source>
        <dbReference type="Proteomes" id="UP000479000"/>
    </source>
</evidence>
<evidence type="ECO:0000313" key="2">
    <source>
        <dbReference type="EMBL" id="CAA9998045.1"/>
    </source>
</evidence>
<dbReference type="EMBL" id="CADCXU010006482">
    <property type="protein sequence ID" value="CAA9998045.1"/>
    <property type="molecule type" value="Genomic_DNA"/>
</dbReference>
<reference evidence="2 3" key="1">
    <citation type="submission" date="2020-02" db="EMBL/GenBank/DDBJ databases">
        <authorList>
            <person name="Ferguson B K."/>
        </authorList>
    </citation>
    <scope>NUCLEOTIDE SEQUENCE [LARGE SCALE GENOMIC DNA]</scope>
</reference>
<keyword evidence="3" id="KW-1185">Reference proteome</keyword>
<feature type="compositionally biased region" description="Polar residues" evidence="1">
    <location>
        <begin position="24"/>
        <end position="33"/>
    </location>
</feature>
<sequence>MSLLKARSHYPARRRPAQEPVPCRNSSRRNSQWRPWWSRRQLQGHPAREDFWRP</sequence>